<evidence type="ECO:0000313" key="1">
    <source>
        <dbReference type="EMBL" id="KAK6542913.1"/>
    </source>
</evidence>
<evidence type="ECO:0000313" key="2">
    <source>
        <dbReference type="Proteomes" id="UP001365542"/>
    </source>
</evidence>
<reference evidence="1 2" key="1">
    <citation type="submission" date="2019-10" db="EMBL/GenBank/DDBJ databases">
        <authorList>
            <person name="Palmer J.M."/>
        </authorList>
    </citation>
    <scope>NUCLEOTIDE SEQUENCE [LARGE SCALE GENOMIC DNA]</scope>
    <source>
        <strain evidence="1 2">TWF694</strain>
    </source>
</reference>
<dbReference type="Proteomes" id="UP001365542">
    <property type="component" value="Unassembled WGS sequence"/>
</dbReference>
<accession>A0AAV9XT51</accession>
<proteinExistence type="predicted"/>
<dbReference type="AlphaFoldDB" id="A0AAV9XT51"/>
<gene>
    <name evidence="1" type="ORF">TWF694_006851</name>
</gene>
<dbReference type="EMBL" id="JAVHJO010000002">
    <property type="protein sequence ID" value="KAK6542913.1"/>
    <property type="molecule type" value="Genomic_DNA"/>
</dbReference>
<keyword evidence="2" id="KW-1185">Reference proteome</keyword>
<name>A0AAV9XT51_9PEZI</name>
<protein>
    <submittedName>
        <fullName evidence="1">Uncharacterized protein</fullName>
    </submittedName>
</protein>
<organism evidence="1 2">
    <name type="scientific">Orbilia ellipsospora</name>
    <dbReference type="NCBI Taxonomy" id="2528407"/>
    <lineage>
        <taxon>Eukaryota</taxon>
        <taxon>Fungi</taxon>
        <taxon>Dikarya</taxon>
        <taxon>Ascomycota</taxon>
        <taxon>Pezizomycotina</taxon>
        <taxon>Orbiliomycetes</taxon>
        <taxon>Orbiliales</taxon>
        <taxon>Orbiliaceae</taxon>
        <taxon>Orbilia</taxon>
    </lineage>
</organism>
<sequence>MGNINSKHFHAGQQPVTLLWNDELIGACPLTDLQRNFPRLRKRFHNFDPRGERLSRTHGQTSIIFDLAPCRDLVLWASPPEPHPDEARLLSPTRFGGSEALRIVVFTLFRRLKNGQTYSVRAALSEAFVAGYPFRHEFSQHRDQHHQPPQYSDDELGTRDISAYLTLLESFVEVSLALDCLDNGQNPTREHLENSYSSYRKHIKHNLDNVEESLRFLRIGDLLAHSQMMQDFTFPVLSSFDTVFRKYHTNSHNITFAQYGERQWNLSRRLCDFLEVEHNEFQKRKRTCEAAILAEVPRPLLPGIGLEGDGLGIYEDQMVDSSMFITLSPQILQKIIESSPVTVDPTQPGHLHNQILSPDHILSQVQITGGKENHNHDHVVIQLRVFANPAKRGNLGMMNQADRLTPSHTPIPSRRGSPAPSDYFFVPHQDHHGLPPRNSNMVGGIHHGGMNMRGPHGLTRSDTFPSMDDFGFPPHKGDFGPDMGRFSGKDDRYRSRRAGCMDDLGMSLDPSRLDGYSGNGGMGAHGIMDLQTVMARMMAQAVKEEKKREYTMPWIRNGVAGCGTGGQKLIGYTNGEAFR</sequence>
<comment type="caution">
    <text evidence="1">The sequence shown here is derived from an EMBL/GenBank/DDBJ whole genome shotgun (WGS) entry which is preliminary data.</text>
</comment>